<dbReference type="RefSeq" id="WP_196103658.1">
    <property type="nucleotide sequence ID" value="NZ_CP064942.1"/>
</dbReference>
<dbReference type="InterPro" id="IPR036390">
    <property type="entry name" value="WH_DNA-bd_sf"/>
</dbReference>
<dbReference type="AlphaFoldDB" id="A0A7S9LSF4"/>
<organism evidence="1 2">
    <name type="scientific">Pontivivens ytuae</name>
    <dbReference type="NCBI Taxonomy" id="2789856"/>
    <lineage>
        <taxon>Bacteria</taxon>
        <taxon>Pseudomonadati</taxon>
        <taxon>Pseudomonadota</taxon>
        <taxon>Alphaproteobacteria</taxon>
        <taxon>Rhodobacterales</taxon>
        <taxon>Paracoccaceae</taxon>
        <taxon>Pontivivens</taxon>
    </lineage>
</organism>
<dbReference type="Gene3D" id="1.10.10.10">
    <property type="entry name" value="Winged helix-like DNA-binding domain superfamily/Winged helix DNA-binding domain"/>
    <property type="match status" value="1"/>
</dbReference>
<dbReference type="InterPro" id="IPR000944">
    <property type="entry name" value="Tscrpt_reg_Rrf2"/>
</dbReference>
<dbReference type="InterPro" id="IPR036388">
    <property type="entry name" value="WH-like_DNA-bd_sf"/>
</dbReference>
<dbReference type="GO" id="GO:0003700">
    <property type="term" value="F:DNA-binding transcription factor activity"/>
    <property type="evidence" value="ECO:0007669"/>
    <property type="project" value="TreeGrafter"/>
</dbReference>
<keyword evidence="2" id="KW-1185">Reference proteome</keyword>
<dbReference type="SUPFAM" id="SSF46785">
    <property type="entry name" value="Winged helix' DNA-binding domain"/>
    <property type="match status" value="1"/>
</dbReference>
<dbReference type="PROSITE" id="PS51197">
    <property type="entry name" value="HTH_RRF2_2"/>
    <property type="match status" value="1"/>
</dbReference>
<gene>
    <name evidence="1" type="ORF">I0K15_01305</name>
</gene>
<reference evidence="1 2" key="1">
    <citation type="submission" date="2020-11" db="EMBL/GenBank/DDBJ databases">
        <title>Description of Pontivivens ytuae sp. nov. isolated from deep sea sediment of Mariana Trench.</title>
        <authorList>
            <person name="Wang Z."/>
            <person name="Sun Q.-L."/>
            <person name="Xu X.-D."/>
            <person name="Tang Y.-Z."/>
            <person name="Zhang J."/>
        </authorList>
    </citation>
    <scope>NUCLEOTIDE SEQUENCE [LARGE SCALE GENOMIC DNA]</scope>
    <source>
        <strain evidence="1 2">MT2928</strain>
    </source>
</reference>
<evidence type="ECO:0000313" key="1">
    <source>
        <dbReference type="EMBL" id="QPH54449.1"/>
    </source>
</evidence>
<dbReference type="Proteomes" id="UP000594800">
    <property type="component" value="Chromosome"/>
</dbReference>
<dbReference type="PANTHER" id="PTHR33221">
    <property type="entry name" value="WINGED HELIX-TURN-HELIX TRANSCRIPTIONAL REGULATOR, RRF2 FAMILY"/>
    <property type="match status" value="1"/>
</dbReference>
<dbReference type="PANTHER" id="PTHR33221:SF15">
    <property type="entry name" value="HTH-TYPE TRANSCRIPTIONAL REGULATOR YWGB-RELATED"/>
    <property type="match status" value="1"/>
</dbReference>
<accession>A0A7S9LSF4</accession>
<dbReference type="GO" id="GO:0005829">
    <property type="term" value="C:cytosol"/>
    <property type="evidence" value="ECO:0007669"/>
    <property type="project" value="TreeGrafter"/>
</dbReference>
<dbReference type="Pfam" id="PF02082">
    <property type="entry name" value="Rrf2"/>
    <property type="match status" value="1"/>
</dbReference>
<dbReference type="EMBL" id="CP064942">
    <property type="protein sequence ID" value="QPH54449.1"/>
    <property type="molecule type" value="Genomic_DNA"/>
</dbReference>
<protein>
    <submittedName>
        <fullName evidence="1">Rrf2 family transcriptional regulator</fullName>
    </submittedName>
</protein>
<sequence length="147" mass="15333">MKRNGKLSLALHALGHMARAGDGPLRSEDLAAHHQTNPVVVRRVLGVLRDAGIVSSERGHAGGWRLARAAEEVSVAEVYALLRERTFAADPEAATSPCAIEARLHGVMAEAATAAEDRLRERLATVSIADLACAMDGAAGEAAPGLP</sequence>
<evidence type="ECO:0000313" key="2">
    <source>
        <dbReference type="Proteomes" id="UP000594800"/>
    </source>
</evidence>
<dbReference type="KEGG" id="poz:I0K15_01305"/>
<name>A0A7S9LSF4_9RHOB</name>
<proteinExistence type="predicted"/>